<name>A0A809R083_9PROT</name>
<dbReference type="Proteomes" id="UP000662914">
    <property type="component" value="Chromosome"/>
</dbReference>
<protein>
    <submittedName>
        <fullName evidence="3">tRNA 2-selenouridine(34) synthase MnmH</fullName>
    </submittedName>
</protein>
<dbReference type="SUPFAM" id="SSF52821">
    <property type="entry name" value="Rhodanese/Cell cycle control phosphatase"/>
    <property type="match status" value="1"/>
</dbReference>
<dbReference type="AlphaFoldDB" id="A0A809R083"/>
<keyword evidence="1" id="KW-0711">Selenium</keyword>
<dbReference type="InterPro" id="IPR058840">
    <property type="entry name" value="AAA_SelU"/>
</dbReference>
<gene>
    <name evidence="3" type="ORF">DSYM_17520</name>
</gene>
<reference evidence="3" key="1">
    <citation type="journal article" name="DNA Res.">
        <title>The physiological potential of anammox bacteria as revealed by their core genome structure.</title>
        <authorList>
            <person name="Okubo T."/>
            <person name="Toyoda A."/>
            <person name="Fukuhara K."/>
            <person name="Uchiyama I."/>
            <person name="Harigaya Y."/>
            <person name="Kuroiwa M."/>
            <person name="Suzuki T."/>
            <person name="Murakami Y."/>
            <person name="Suwa Y."/>
            <person name="Takami H."/>
        </authorList>
    </citation>
    <scope>NUCLEOTIDE SEQUENCE</scope>
    <source>
        <strain evidence="3">317325-3</strain>
    </source>
</reference>
<dbReference type="Pfam" id="PF00581">
    <property type="entry name" value="Rhodanese"/>
    <property type="match status" value="1"/>
</dbReference>
<evidence type="ECO:0000313" key="3">
    <source>
        <dbReference type="EMBL" id="BBO21053.1"/>
    </source>
</evidence>
<dbReference type="Gene3D" id="3.40.250.10">
    <property type="entry name" value="Rhodanese-like domain"/>
    <property type="match status" value="1"/>
</dbReference>
<dbReference type="KEGG" id="ddz:DSYM_17520"/>
<evidence type="ECO:0000313" key="4">
    <source>
        <dbReference type="Proteomes" id="UP000662914"/>
    </source>
</evidence>
<dbReference type="EMBL" id="AP021857">
    <property type="protein sequence ID" value="BBO21053.1"/>
    <property type="molecule type" value="Genomic_DNA"/>
</dbReference>
<dbReference type="SMART" id="SM00450">
    <property type="entry name" value="RHOD"/>
    <property type="match status" value="1"/>
</dbReference>
<organism evidence="3 4">
    <name type="scientific">Candidatus Desulfobacillus denitrificans</name>
    <dbReference type="NCBI Taxonomy" id="2608985"/>
    <lineage>
        <taxon>Bacteria</taxon>
        <taxon>Pseudomonadati</taxon>
        <taxon>Pseudomonadota</taxon>
        <taxon>Betaproteobacteria</taxon>
        <taxon>Candidatus Desulfobacillus</taxon>
    </lineage>
</organism>
<dbReference type="InterPro" id="IPR017582">
    <property type="entry name" value="SelU"/>
</dbReference>
<dbReference type="GO" id="GO:0043828">
    <property type="term" value="F:tRNA 2-selenouridine synthase activity"/>
    <property type="evidence" value="ECO:0007669"/>
    <property type="project" value="InterPro"/>
</dbReference>
<dbReference type="PROSITE" id="PS50206">
    <property type="entry name" value="RHODANESE_3"/>
    <property type="match status" value="1"/>
</dbReference>
<dbReference type="NCBIfam" id="NF008752">
    <property type="entry name" value="PRK11784.1-4"/>
    <property type="match status" value="1"/>
</dbReference>
<proteinExistence type="predicted"/>
<sequence length="351" mass="38624">MQKATATVAQVADFDEIIDVRSPAEFAEDHVPGAVNCPVLSDTERARVGTLYKQESPFAAKKLGAALVARHIAEHIETRFLDKPREWKPLIYCWRGGKRSGAMTHVLRQIGWHACALEGGYKSWRRHVVAELAGLPRRFSFRVVSGATGSGKSRLLEALAAQGAQVLDLEALAAHKGSVLGGLPNASQPSQKLFESRLLAVLRGLTFAEPVYVEAESRKIGRLQLPDALLETMRAGPCLRIEATLPARVAFLIGDYDYFLADPASLKEKLACLRELQSGETLARWNALIDARDWPALVAKLLELHYDPLYRRSQGRNYAHFAEAPRFATDDLSPAGLERLARQILNTASGP</sequence>
<dbReference type="NCBIfam" id="TIGR03167">
    <property type="entry name" value="tRNA_sel_U_synt"/>
    <property type="match status" value="1"/>
</dbReference>
<dbReference type="PANTHER" id="PTHR30401">
    <property type="entry name" value="TRNA 2-SELENOURIDINE SYNTHASE"/>
    <property type="match status" value="1"/>
</dbReference>
<dbReference type="NCBIfam" id="NF008750">
    <property type="entry name" value="PRK11784.1-2"/>
    <property type="match status" value="1"/>
</dbReference>
<accession>A0A809R083</accession>
<evidence type="ECO:0000256" key="1">
    <source>
        <dbReference type="ARBA" id="ARBA00023266"/>
    </source>
</evidence>
<evidence type="ECO:0000259" key="2">
    <source>
        <dbReference type="PROSITE" id="PS50206"/>
    </source>
</evidence>
<dbReference type="InterPro" id="IPR036873">
    <property type="entry name" value="Rhodanese-like_dom_sf"/>
</dbReference>
<dbReference type="GO" id="GO:0002098">
    <property type="term" value="P:tRNA wobble uridine modification"/>
    <property type="evidence" value="ECO:0007669"/>
    <property type="project" value="InterPro"/>
</dbReference>
<feature type="domain" description="Rhodanese" evidence="2">
    <location>
        <begin position="17"/>
        <end position="129"/>
    </location>
</feature>
<dbReference type="PANTHER" id="PTHR30401:SF0">
    <property type="entry name" value="TRNA 2-SELENOURIDINE SYNTHASE"/>
    <property type="match status" value="1"/>
</dbReference>
<dbReference type="InterPro" id="IPR001763">
    <property type="entry name" value="Rhodanese-like_dom"/>
</dbReference>
<dbReference type="Pfam" id="PF26341">
    <property type="entry name" value="AAA_SelU"/>
    <property type="match status" value="1"/>
</dbReference>